<accession>A0A4Z2HNN8</accession>
<protein>
    <submittedName>
        <fullName evidence="1">Uncharacterized protein</fullName>
    </submittedName>
</protein>
<gene>
    <name evidence="1" type="ORF">EYF80_022384</name>
</gene>
<evidence type="ECO:0000313" key="1">
    <source>
        <dbReference type="EMBL" id="TNN67438.1"/>
    </source>
</evidence>
<evidence type="ECO:0000313" key="2">
    <source>
        <dbReference type="Proteomes" id="UP000314294"/>
    </source>
</evidence>
<comment type="caution">
    <text evidence="1">The sequence shown here is derived from an EMBL/GenBank/DDBJ whole genome shotgun (WGS) entry which is preliminary data.</text>
</comment>
<reference evidence="1 2" key="1">
    <citation type="submission" date="2019-03" db="EMBL/GenBank/DDBJ databases">
        <title>First draft genome of Liparis tanakae, snailfish: a comprehensive survey of snailfish specific genes.</title>
        <authorList>
            <person name="Kim W."/>
            <person name="Song I."/>
            <person name="Jeong J.-H."/>
            <person name="Kim D."/>
            <person name="Kim S."/>
            <person name="Ryu S."/>
            <person name="Song J.Y."/>
            <person name="Lee S.K."/>
        </authorList>
    </citation>
    <scope>NUCLEOTIDE SEQUENCE [LARGE SCALE GENOMIC DNA]</scope>
    <source>
        <tissue evidence="1">Muscle</tissue>
    </source>
</reference>
<keyword evidence="2" id="KW-1185">Reference proteome</keyword>
<proteinExistence type="predicted"/>
<sequence>MPSPSHIPTEKKKAGTLPRCRSWLSLSGSALNTTNTVTRQNATQSRSSASLKYKTVKYDGDRRSSSLLARDPVGTPSETRTCSKWSAASFSLSCSSPDLKW</sequence>
<dbReference type="EMBL" id="SRLO01000204">
    <property type="protein sequence ID" value="TNN67438.1"/>
    <property type="molecule type" value="Genomic_DNA"/>
</dbReference>
<organism evidence="1 2">
    <name type="scientific">Liparis tanakae</name>
    <name type="common">Tanaka's snailfish</name>
    <dbReference type="NCBI Taxonomy" id="230148"/>
    <lineage>
        <taxon>Eukaryota</taxon>
        <taxon>Metazoa</taxon>
        <taxon>Chordata</taxon>
        <taxon>Craniata</taxon>
        <taxon>Vertebrata</taxon>
        <taxon>Euteleostomi</taxon>
        <taxon>Actinopterygii</taxon>
        <taxon>Neopterygii</taxon>
        <taxon>Teleostei</taxon>
        <taxon>Neoteleostei</taxon>
        <taxon>Acanthomorphata</taxon>
        <taxon>Eupercaria</taxon>
        <taxon>Perciformes</taxon>
        <taxon>Cottioidei</taxon>
        <taxon>Cottales</taxon>
        <taxon>Liparidae</taxon>
        <taxon>Liparis</taxon>
    </lineage>
</organism>
<name>A0A4Z2HNN8_9TELE</name>
<dbReference type="AlphaFoldDB" id="A0A4Z2HNN8"/>
<dbReference type="Proteomes" id="UP000314294">
    <property type="component" value="Unassembled WGS sequence"/>
</dbReference>